<comment type="caution">
    <text evidence="1">The sequence shown here is derived from an EMBL/GenBank/DDBJ whole genome shotgun (WGS) entry which is preliminary data.</text>
</comment>
<evidence type="ECO:0000313" key="1">
    <source>
        <dbReference type="EMBL" id="OAQ67581.2"/>
    </source>
</evidence>
<proteinExistence type="predicted"/>
<dbReference type="EMBL" id="LSBJ02000003">
    <property type="protein sequence ID" value="OAQ67581.2"/>
    <property type="molecule type" value="Genomic_DNA"/>
</dbReference>
<organism evidence="1 2">
    <name type="scientific">Pochonia chlamydosporia 170</name>
    <dbReference type="NCBI Taxonomy" id="1380566"/>
    <lineage>
        <taxon>Eukaryota</taxon>
        <taxon>Fungi</taxon>
        <taxon>Dikarya</taxon>
        <taxon>Ascomycota</taxon>
        <taxon>Pezizomycotina</taxon>
        <taxon>Sordariomycetes</taxon>
        <taxon>Hypocreomycetidae</taxon>
        <taxon>Hypocreales</taxon>
        <taxon>Clavicipitaceae</taxon>
        <taxon>Pochonia</taxon>
    </lineage>
</organism>
<name>A0A179FR14_METCM</name>
<gene>
    <name evidence="1" type="ORF">VFPPC_03955</name>
</gene>
<reference evidence="1 2" key="1">
    <citation type="journal article" date="2016" name="PLoS Pathog.">
        <title>Biosynthesis of antibiotic leucinostatins in bio-control fungus Purpureocillium lilacinum and their inhibition on phytophthora revealed by genome mining.</title>
        <authorList>
            <person name="Wang G."/>
            <person name="Liu Z."/>
            <person name="Lin R."/>
            <person name="Li E."/>
            <person name="Mao Z."/>
            <person name="Ling J."/>
            <person name="Yang Y."/>
            <person name="Yin W.B."/>
            <person name="Xie B."/>
        </authorList>
    </citation>
    <scope>NUCLEOTIDE SEQUENCE [LARGE SCALE GENOMIC DNA]</scope>
    <source>
        <strain evidence="1">170</strain>
    </source>
</reference>
<dbReference type="STRING" id="1380566.A0A179FR14"/>
<dbReference type="OrthoDB" id="5427399at2759"/>
<keyword evidence="2" id="KW-1185">Reference proteome</keyword>
<accession>A0A179FR14</accession>
<dbReference type="Proteomes" id="UP000078397">
    <property type="component" value="Unassembled WGS sequence"/>
</dbReference>
<sequence length="615" mass="69555">MELDANPGAPLQRVPAEILDVVISQPCLGNEDVKSLRLASKVFERLCARHLFRQISISAVRRDWEAFLSIAHSPALACFAQTLVWQELSGNFEYLRDESFERAIGPKPRRNSADDDITLSTLAAQVVPLFWLTPEHTCTTALNNGDKESVKCLPFWNDFVNAVDKLPSLRLLVSQPMHPDRLVQSPTSGYPLTARAIISFLQFPSRWEGFTGSFNLGFLFYLIPLLKLYARRGDVQRWKLSFTEETEIGGTSLEHLKPQDASAFRQLDHLQLRIFEENFSPARDISGLAAGLAPAVHLTHFHLRYTQARKFKGIAMPASAPIHRSPLYEIPTLPSLRFLCLDEVVLENGFIDTPENSRTCCLDHKQPAFVDIVKRHAATLKSLYGFASAATEHKISRSFDEAIGLWVDECGVYHDPRIDQEVTPCSRACPHPGDWEVQNDRKWDNKLGLWRGILPGNNLQLHRFAIDRSASTSLENDPDQYSENIPSLYGEYYSITDENPANTEHPVCYWEVYDGQSGHPTEVWHFIHRNGEEAYGQDPLDFWSDWKGNAWGDKAIATPFGRHFELFYQGDLRLPGGGEGAKAVELPTQEEIGIKYGEPIVFEPRDEPTRIWGQG</sequence>
<dbReference type="RefSeq" id="XP_022284430.1">
    <property type="nucleotide sequence ID" value="XM_022428367.1"/>
</dbReference>
<protein>
    <recommendedName>
        <fullName evidence="3">F-box domain-containing protein</fullName>
    </recommendedName>
</protein>
<dbReference type="KEGG" id="pchm:VFPPC_03955"/>
<dbReference type="GeneID" id="28847380"/>
<evidence type="ECO:0008006" key="3">
    <source>
        <dbReference type="Google" id="ProtNLM"/>
    </source>
</evidence>
<dbReference type="AlphaFoldDB" id="A0A179FR14"/>
<evidence type="ECO:0000313" key="2">
    <source>
        <dbReference type="Proteomes" id="UP000078397"/>
    </source>
</evidence>